<sequence>MKPQFIIGVKTKTIREDIGLKNGLSPVDIQQIVHLVQPGVVIGQRDALESDESVLQIIPGLVLSQFDSSAGVMKYVPFRRTKLVGESRLAGAVSVMFGGHIDLADVIHHESVINLVPTIGQAIGREVQEEVVFSGMAGADLSMFSVGVLLDDSDSVGRVHMGVIMNAQLPEGATAMCAEAELESMAPMSARELLDSGLPLENWTRIILEFMHEVENMA</sequence>
<dbReference type="Gene3D" id="3.90.79.10">
    <property type="entry name" value="Nucleoside Triphosphate Pyrophosphohydrolase"/>
    <property type="match status" value="1"/>
</dbReference>
<gene>
    <name evidence="1" type="ORF">CNR34_00088</name>
</gene>
<evidence type="ECO:0000313" key="2">
    <source>
        <dbReference type="Proteomes" id="UP000241592"/>
    </source>
</evidence>
<protein>
    <submittedName>
        <fullName evidence="1">Uncharacterized protein</fullName>
    </submittedName>
</protein>
<reference evidence="1 2" key="1">
    <citation type="submission" date="2017-09" db="EMBL/GenBank/DDBJ databases">
        <authorList>
            <person name="Ehlers B."/>
            <person name="Leendertz F.H."/>
        </authorList>
    </citation>
    <scope>NUCLEOTIDE SEQUENCE [LARGE SCALE GENOMIC DNA]</scope>
</reference>
<keyword evidence="2" id="KW-1185">Reference proteome</keyword>
<name>A0A2H4P778_9CAUD</name>
<dbReference type="Proteomes" id="UP000241592">
    <property type="component" value="Segment"/>
</dbReference>
<organism evidence="1 2">
    <name type="scientific">Pseudomonas phage nickie</name>
    <dbReference type="NCBI Taxonomy" id="2048977"/>
    <lineage>
        <taxon>Viruses</taxon>
        <taxon>Duplodnaviria</taxon>
        <taxon>Heunggongvirae</taxon>
        <taxon>Uroviricota</taxon>
        <taxon>Caudoviricetes</taxon>
        <taxon>Nickievirus</taxon>
        <taxon>Nickievirus nickie</taxon>
    </lineage>
</organism>
<evidence type="ECO:0000313" key="1">
    <source>
        <dbReference type="EMBL" id="ATW58021.1"/>
    </source>
</evidence>
<accession>A0A2H4P778</accession>
<proteinExistence type="predicted"/>
<dbReference type="EMBL" id="MG018927">
    <property type="protein sequence ID" value="ATW58021.1"/>
    <property type="molecule type" value="Genomic_DNA"/>
</dbReference>